<dbReference type="PANTHER" id="PTHR47966:SF51">
    <property type="entry name" value="BETA-SITE APP-CLEAVING ENZYME, ISOFORM A-RELATED"/>
    <property type="match status" value="1"/>
</dbReference>
<evidence type="ECO:0000313" key="7">
    <source>
        <dbReference type="Proteomes" id="UP000030750"/>
    </source>
</evidence>
<dbReference type="OrthoDB" id="771136at2759"/>
<keyword evidence="3" id="KW-0064">Aspartyl protease</keyword>
<dbReference type="GO" id="GO:0004190">
    <property type="term" value="F:aspartic-type endopeptidase activity"/>
    <property type="evidence" value="ECO:0007669"/>
    <property type="project" value="UniProtKB-KW"/>
</dbReference>
<name>U6LQ45_9EIME</name>
<dbReference type="PROSITE" id="PS51767">
    <property type="entry name" value="PEPTIDASE_A1"/>
    <property type="match status" value="1"/>
</dbReference>
<dbReference type="InterPro" id="IPR034164">
    <property type="entry name" value="Pepsin-like_dom"/>
</dbReference>
<evidence type="ECO:0000256" key="4">
    <source>
        <dbReference type="ARBA" id="ARBA00022801"/>
    </source>
</evidence>
<dbReference type="InterPro" id="IPR033121">
    <property type="entry name" value="PEPTIDASE_A1"/>
</dbReference>
<feature type="domain" description="Peptidase A1" evidence="5">
    <location>
        <begin position="102"/>
        <end position="232"/>
    </location>
</feature>
<dbReference type="Pfam" id="PF00026">
    <property type="entry name" value="Asp"/>
    <property type="match status" value="2"/>
</dbReference>
<dbReference type="GO" id="GO:0006508">
    <property type="term" value="P:proteolysis"/>
    <property type="evidence" value="ECO:0007669"/>
    <property type="project" value="UniProtKB-KW"/>
</dbReference>
<dbReference type="PROSITE" id="PS00141">
    <property type="entry name" value="ASP_PROTEASE"/>
    <property type="match status" value="1"/>
</dbReference>
<dbReference type="Gene3D" id="2.40.70.10">
    <property type="entry name" value="Acid Proteases"/>
    <property type="match status" value="3"/>
</dbReference>
<proteinExistence type="inferred from homology"/>
<dbReference type="Proteomes" id="UP000030750">
    <property type="component" value="Unassembled WGS sequence"/>
</dbReference>
<comment type="similarity">
    <text evidence="1">Belongs to the peptidase A1 family.</text>
</comment>
<dbReference type="CDD" id="cd05471">
    <property type="entry name" value="pepsin_like"/>
    <property type="match status" value="1"/>
</dbReference>
<reference evidence="6" key="2">
    <citation type="submission" date="2013-10" db="EMBL/GenBank/DDBJ databases">
        <authorList>
            <person name="Aslett M."/>
        </authorList>
    </citation>
    <scope>NUCLEOTIDE SEQUENCE [LARGE SCALE GENOMIC DNA]</scope>
    <source>
        <strain evidence="6">Houghton</strain>
    </source>
</reference>
<keyword evidence="2 6" id="KW-0645">Protease</keyword>
<keyword evidence="7" id="KW-1185">Reference proteome</keyword>
<evidence type="ECO:0000256" key="3">
    <source>
        <dbReference type="ARBA" id="ARBA00022750"/>
    </source>
</evidence>
<evidence type="ECO:0000313" key="6">
    <source>
        <dbReference type="EMBL" id="CDJ50714.1"/>
    </source>
</evidence>
<dbReference type="InterPro" id="IPR001969">
    <property type="entry name" value="Aspartic_peptidase_AS"/>
</dbReference>
<evidence type="ECO:0000256" key="1">
    <source>
        <dbReference type="ARBA" id="ARBA00007447"/>
    </source>
</evidence>
<reference evidence="6" key="1">
    <citation type="submission" date="2013-10" db="EMBL/GenBank/DDBJ databases">
        <title>Genomic analysis of the causative agents of coccidiosis in chickens.</title>
        <authorList>
            <person name="Reid A.J."/>
            <person name="Blake D."/>
            <person name="Billington K."/>
            <person name="Browne H."/>
            <person name="Dunn M."/>
            <person name="Hung S."/>
            <person name="Kawahara F."/>
            <person name="Miranda-Saavedra D."/>
            <person name="Mourier T."/>
            <person name="Nagra H."/>
            <person name="Otto T.D."/>
            <person name="Rawlings N."/>
            <person name="Sanchez A."/>
            <person name="Sanders M."/>
            <person name="Subramaniam C."/>
            <person name="Tay Y."/>
            <person name="Dear P."/>
            <person name="Doerig C."/>
            <person name="Gruber A."/>
            <person name="Parkinson J."/>
            <person name="Shirley M."/>
            <person name="Wan K.L."/>
            <person name="Berriman M."/>
            <person name="Tomley F."/>
            <person name="Pain A."/>
        </authorList>
    </citation>
    <scope>NUCLEOTIDE SEQUENCE [LARGE SCALE GENOMIC DNA]</scope>
    <source>
        <strain evidence="6">Houghton</strain>
    </source>
</reference>
<dbReference type="InterPro" id="IPR021109">
    <property type="entry name" value="Peptidase_aspartic_dom_sf"/>
</dbReference>
<dbReference type="PANTHER" id="PTHR47966">
    <property type="entry name" value="BETA-SITE APP-CLEAVING ENZYME, ISOFORM A-RELATED"/>
    <property type="match status" value="1"/>
</dbReference>
<dbReference type="AlphaFoldDB" id="U6LQ45"/>
<dbReference type="InterPro" id="IPR001461">
    <property type="entry name" value="Aspartic_peptidase_A1"/>
</dbReference>
<protein>
    <submittedName>
        <fullName evidence="6">Eukaryotic aspartyl protease, putative</fullName>
    </submittedName>
</protein>
<evidence type="ECO:0000259" key="5">
    <source>
        <dbReference type="PROSITE" id="PS51767"/>
    </source>
</evidence>
<organism evidence="6 7">
    <name type="scientific">Eimeria brunetti</name>
    <dbReference type="NCBI Taxonomy" id="51314"/>
    <lineage>
        <taxon>Eukaryota</taxon>
        <taxon>Sar</taxon>
        <taxon>Alveolata</taxon>
        <taxon>Apicomplexa</taxon>
        <taxon>Conoidasida</taxon>
        <taxon>Coccidia</taxon>
        <taxon>Eucoccidiorida</taxon>
        <taxon>Eimeriorina</taxon>
        <taxon>Eimeriidae</taxon>
        <taxon>Eimeria</taxon>
    </lineage>
</organism>
<sequence length="232" mass="25629">MRSLLVVAGLAGCSSFAQTDARHRFLSETLEEPEDVMLKTADLHTNLLREPPMTIKLDNRYKFTGLGELVSQLIDHHTTMGSVGSSGTMARQKLLNYHNSQYFGEIKIGTPGRRFVVVFDTGSSNLWVPAAECENKVPNQAIGLAVEESTHPFADLPFDGLVGLGFPDVSGEEGLPSSALPIVDQMVKEKVLDRNVFSVYMSEDINRYDRQKQSHPITTGYLDAISDPEKSR</sequence>
<dbReference type="VEuPathDB" id="ToxoDB:EBH_0086170"/>
<dbReference type="EMBL" id="HG712375">
    <property type="protein sequence ID" value="CDJ50714.1"/>
    <property type="molecule type" value="Genomic_DNA"/>
</dbReference>
<keyword evidence="4" id="KW-0378">Hydrolase</keyword>
<evidence type="ECO:0000256" key="2">
    <source>
        <dbReference type="ARBA" id="ARBA00022670"/>
    </source>
</evidence>
<gene>
    <name evidence="6" type="ORF">EBH_0086170</name>
</gene>
<dbReference type="SUPFAM" id="SSF50630">
    <property type="entry name" value="Acid proteases"/>
    <property type="match status" value="1"/>
</dbReference>
<accession>U6LQ45</accession>